<evidence type="ECO:0000259" key="1">
    <source>
        <dbReference type="PROSITE" id="PS50943"/>
    </source>
</evidence>
<dbReference type="CDD" id="cd00093">
    <property type="entry name" value="HTH_XRE"/>
    <property type="match status" value="1"/>
</dbReference>
<feature type="domain" description="HTH cro/C1-type" evidence="1">
    <location>
        <begin position="21"/>
        <end position="64"/>
    </location>
</feature>
<organism evidence="2 3">
    <name type="scientific">Vibrio tubiashii ATCC 19109</name>
    <dbReference type="NCBI Taxonomy" id="1051646"/>
    <lineage>
        <taxon>Bacteria</taxon>
        <taxon>Pseudomonadati</taxon>
        <taxon>Pseudomonadota</taxon>
        <taxon>Gammaproteobacteria</taxon>
        <taxon>Vibrionales</taxon>
        <taxon>Vibrionaceae</taxon>
        <taxon>Vibrio</taxon>
        <taxon>Vibrio oreintalis group</taxon>
    </lineage>
</organism>
<evidence type="ECO:0000313" key="3">
    <source>
        <dbReference type="Proteomes" id="UP000003836"/>
    </source>
</evidence>
<dbReference type="Proteomes" id="UP000003836">
    <property type="component" value="Unassembled WGS sequence"/>
</dbReference>
<dbReference type="Pfam" id="PF13443">
    <property type="entry name" value="HTH_26"/>
    <property type="match status" value="1"/>
</dbReference>
<name>A0ABP2LDA5_9VIBR</name>
<dbReference type="EMBL" id="AFWI01000216">
    <property type="protein sequence ID" value="EGU46852.1"/>
    <property type="molecule type" value="Genomic_DNA"/>
</dbReference>
<reference evidence="2 3" key="1">
    <citation type="journal article" date="2012" name="Int. J. Syst. Evol. Microbiol.">
        <title>Vibrio caribbeanicus sp. nov., isolated from the marine sponge Scleritoderma cyanea.</title>
        <authorList>
            <person name="Hoffmann M."/>
            <person name="Monday S.R."/>
            <person name="Allard M.W."/>
            <person name="Strain E.A."/>
            <person name="Whittaker P."/>
            <person name="Naum M."/>
            <person name="McCarthy P.J."/>
            <person name="Lopez J.V."/>
            <person name="Fischer M."/>
            <person name="Brown E.W."/>
        </authorList>
    </citation>
    <scope>NUCLEOTIDE SEQUENCE [LARGE SCALE GENOMIC DNA]</scope>
    <source>
        <strain evidence="2 3">ATCC 19109</strain>
    </source>
</reference>
<gene>
    <name evidence="2" type="ORF">VITU9109_10682</name>
</gene>
<keyword evidence="3" id="KW-1185">Reference proteome</keyword>
<dbReference type="InterPro" id="IPR001387">
    <property type="entry name" value="Cro/C1-type_HTH"/>
</dbReference>
<dbReference type="InterPro" id="IPR010982">
    <property type="entry name" value="Lambda_DNA-bd_dom_sf"/>
</dbReference>
<comment type="caution">
    <text evidence="2">The sequence shown here is derived from an EMBL/GenBank/DDBJ whole genome shotgun (WGS) entry which is preliminary data.</text>
</comment>
<dbReference type="SUPFAM" id="SSF47413">
    <property type="entry name" value="lambda repressor-like DNA-binding domains"/>
    <property type="match status" value="1"/>
</dbReference>
<dbReference type="PROSITE" id="PS50943">
    <property type="entry name" value="HTH_CROC1"/>
    <property type="match status" value="1"/>
</dbReference>
<dbReference type="Gene3D" id="1.10.260.40">
    <property type="entry name" value="lambda repressor-like DNA-binding domains"/>
    <property type="match status" value="1"/>
</dbReference>
<protein>
    <recommendedName>
        <fullName evidence="1">HTH cro/C1-type domain-containing protein</fullName>
    </recommendedName>
</protein>
<sequence>MRQLRRRLSAFMKAKRGDKPLREFAARYALSKDTVARIESQDQNVTIDMLEHMCKVFRCDVGDLFPPVDVSSADGE</sequence>
<evidence type="ECO:0000313" key="2">
    <source>
        <dbReference type="EMBL" id="EGU46852.1"/>
    </source>
</evidence>
<accession>A0ABP2LDA5</accession>
<proteinExistence type="predicted"/>